<dbReference type="Pfam" id="PF04366">
    <property type="entry name" value="Ysc84"/>
    <property type="match status" value="1"/>
</dbReference>
<dbReference type="EMBL" id="CAKKNE010000003">
    <property type="protein sequence ID" value="CAH0370754.1"/>
    <property type="molecule type" value="Genomic_DNA"/>
</dbReference>
<dbReference type="InterPro" id="IPR013083">
    <property type="entry name" value="Znf_RING/FYVE/PHD"/>
</dbReference>
<dbReference type="Gene3D" id="3.30.40.10">
    <property type="entry name" value="Zinc/RING finger domain, C3HC4 (zinc finger)"/>
    <property type="match status" value="1"/>
</dbReference>
<accession>A0A8J2SNQ8</accession>
<dbReference type="InterPro" id="IPR000306">
    <property type="entry name" value="Znf_FYVE"/>
</dbReference>
<dbReference type="AlphaFoldDB" id="A0A8J2SNQ8"/>
<name>A0A8J2SNQ8_9STRA</name>
<proteinExistence type="predicted"/>
<dbReference type="OrthoDB" id="443981at2759"/>
<keyword evidence="2 4" id="KW-0863">Zinc-finger</keyword>
<dbReference type="PROSITE" id="PS50178">
    <property type="entry name" value="ZF_FYVE"/>
    <property type="match status" value="1"/>
</dbReference>
<dbReference type="Proteomes" id="UP000789595">
    <property type="component" value="Unassembled WGS sequence"/>
</dbReference>
<dbReference type="InterPro" id="IPR007461">
    <property type="entry name" value="Ysc84_actin-binding"/>
</dbReference>
<gene>
    <name evidence="7" type="ORF">PECAL_3P06560</name>
</gene>
<evidence type="ECO:0000313" key="8">
    <source>
        <dbReference type="Proteomes" id="UP000789595"/>
    </source>
</evidence>
<dbReference type="CDD" id="cd00065">
    <property type="entry name" value="FYVE_like_SF"/>
    <property type="match status" value="1"/>
</dbReference>
<keyword evidence="3" id="KW-0862">Zinc</keyword>
<feature type="region of interest" description="Disordered" evidence="5">
    <location>
        <begin position="394"/>
        <end position="454"/>
    </location>
</feature>
<evidence type="ECO:0000256" key="2">
    <source>
        <dbReference type="ARBA" id="ARBA00022771"/>
    </source>
</evidence>
<evidence type="ECO:0000256" key="1">
    <source>
        <dbReference type="ARBA" id="ARBA00022723"/>
    </source>
</evidence>
<keyword evidence="8" id="KW-1185">Reference proteome</keyword>
<organism evidence="7 8">
    <name type="scientific">Pelagomonas calceolata</name>
    <dbReference type="NCBI Taxonomy" id="35677"/>
    <lineage>
        <taxon>Eukaryota</taxon>
        <taxon>Sar</taxon>
        <taxon>Stramenopiles</taxon>
        <taxon>Ochrophyta</taxon>
        <taxon>Pelagophyceae</taxon>
        <taxon>Pelagomonadales</taxon>
        <taxon>Pelagomonadaceae</taxon>
        <taxon>Pelagomonas</taxon>
    </lineage>
</organism>
<evidence type="ECO:0000256" key="3">
    <source>
        <dbReference type="ARBA" id="ARBA00022833"/>
    </source>
</evidence>
<keyword evidence="1" id="KW-0479">Metal-binding</keyword>
<dbReference type="GO" id="GO:0035091">
    <property type="term" value="F:phosphatidylinositol binding"/>
    <property type="evidence" value="ECO:0007669"/>
    <property type="project" value="TreeGrafter"/>
</dbReference>
<feature type="compositionally biased region" description="Basic and acidic residues" evidence="5">
    <location>
        <begin position="412"/>
        <end position="447"/>
    </location>
</feature>
<feature type="domain" description="FYVE-type" evidence="6">
    <location>
        <begin position="24"/>
        <end position="99"/>
    </location>
</feature>
<dbReference type="Pfam" id="PF01363">
    <property type="entry name" value="FYVE"/>
    <property type="match status" value="1"/>
</dbReference>
<dbReference type="SUPFAM" id="SSF57903">
    <property type="entry name" value="FYVE/PHD zinc finger"/>
    <property type="match status" value="1"/>
</dbReference>
<dbReference type="InterPro" id="IPR017455">
    <property type="entry name" value="Znf_FYVE-rel"/>
</dbReference>
<sequence length="454" mass="49010">MQHYKKPLLAEHIMQDVAPRWLGDDETAVCLGCHAPFDGWNWRHHCRKCGGIFCDACSPYKCLIHPADVVYPPDWDSLLSTFDPREPLRTCAACREALLPYQDDLRKTCSNASQTTEVDRADVARYLNVPLQFDMRSEIQKATHTLLNFCADNALEGASDQVPADLIASAWGLAFLTTMQAGFFFSARVGSGLVIARTRDGGWSAPSAVCTAGAGWGLQIGGEVTDMLVVLNSQDAVDAFASTAQMSLGTEIGMAVGPFGRSAETAVTAGDGGASAVFSYAHSKGLFAGVALHACVVLARPDCNESFYGADHAVDAILSGAVERPRAAQPLYDALDEVLAGERPFGEHGEGRGEWLAEAAATRDEYGDASDDPFAPRVDCPSQVAADEALARRLAAEDERPADAWADAPAPPKDDGWARERERRRRRADDDGPSEELREFSGERKGDDLDEIDI</sequence>
<dbReference type="InterPro" id="IPR051702">
    <property type="entry name" value="SH3_domain_YSC84-like"/>
</dbReference>
<reference evidence="7" key="1">
    <citation type="submission" date="2021-11" db="EMBL/GenBank/DDBJ databases">
        <authorList>
            <consortium name="Genoscope - CEA"/>
            <person name="William W."/>
        </authorList>
    </citation>
    <scope>NUCLEOTIDE SEQUENCE</scope>
</reference>
<evidence type="ECO:0000256" key="5">
    <source>
        <dbReference type="SAM" id="MobiDB-lite"/>
    </source>
</evidence>
<evidence type="ECO:0000313" key="7">
    <source>
        <dbReference type="EMBL" id="CAH0370754.1"/>
    </source>
</evidence>
<comment type="caution">
    <text evidence="7">The sequence shown here is derived from an EMBL/GenBank/DDBJ whole genome shotgun (WGS) entry which is preliminary data.</text>
</comment>
<evidence type="ECO:0000259" key="6">
    <source>
        <dbReference type="PROSITE" id="PS50178"/>
    </source>
</evidence>
<dbReference type="PANTHER" id="PTHR15629">
    <property type="entry name" value="SH3YL1 PROTEIN"/>
    <property type="match status" value="1"/>
</dbReference>
<evidence type="ECO:0000256" key="4">
    <source>
        <dbReference type="PROSITE-ProRule" id="PRU00091"/>
    </source>
</evidence>
<dbReference type="GO" id="GO:0008270">
    <property type="term" value="F:zinc ion binding"/>
    <property type="evidence" value="ECO:0007669"/>
    <property type="project" value="UniProtKB-KW"/>
</dbReference>
<protein>
    <recommendedName>
        <fullName evidence="6">FYVE-type domain-containing protein</fullName>
    </recommendedName>
</protein>
<dbReference type="CDD" id="cd11526">
    <property type="entry name" value="SYLF_FYVE"/>
    <property type="match status" value="1"/>
</dbReference>
<dbReference type="InterPro" id="IPR011011">
    <property type="entry name" value="Znf_FYVE_PHD"/>
</dbReference>
<dbReference type="SMART" id="SM00064">
    <property type="entry name" value="FYVE"/>
    <property type="match status" value="1"/>
</dbReference>
<dbReference type="PANTHER" id="PTHR15629:SF2">
    <property type="entry name" value="SH3 DOMAIN-CONTAINING YSC84-LIKE PROTEIN 1"/>
    <property type="match status" value="1"/>
</dbReference>